<dbReference type="Pfam" id="PF02543">
    <property type="entry name" value="Carbam_trans_N"/>
    <property type="match status" value="2"/>
</dbReference>
<dbReference type="CDD" id="cd24098">
    <property type="entry name" value="ASKHA_NBD_TobZ_N"/>
    <property type="match status" value="1"/>
</dbReference>
<keyword evidence="4" id="KW-0808">Transferase</keyword>
<dbReference type="EMBL" id="NMUL01000007">
    <property type="protein sequence ID" value="OXM69786.1"/>
    <property type="molecule type" value="Genomic_DNA"/>
</dbReference>
<dbReference type="Pfam" id="PF16861">
    <property type="entry name" value="Carbam_trans_C"/>
    <property type="match status" value="1"/>
</dbReference>
<feature type="domain" description="Carbamoyltransferase C-terminal" evidence="3">
    <location>
        <begin position="378"/>
        <end position="546"/>
    </location>
</feature>
<accession>A0A229TEX8</accession>
<dbReference type="Proteomes" id="UP000215199">
    <property type="component" value="Unassembled WGS sequence"/>
</dbReference>
<feature type="domain" description="Carbamoyltransferase" evidence="2">
    <location>
        <begin position="13"/>
        <end position="73"/>
    </location>
</feature>
<keyword evidence="5" id="KW-1185">Reference proteome</keyword>
<gene>
    <name evidence="4" type="ORF">CF165_09815</name>
</gene>
<protein>
    <submittedName>
        <fullName evidence="4">Carbamoyltransferase</fullName>
    </submittedName>
</protein>
<evidence type="ECO:0000313" key="4">
    <source>
        <dbReference type="EMBL" id="OXM69786.1"/>
    </source>
</evidence>
<dbReference type="SUPFAM" id="SSF53067">
    <property type="entry name" value="Actin-like ATPase domain"/>
    <property type="match status" value="1"/>
</dbReference>
<comment type="similarity">
    <text evidence="1">Belongs to the NodU/CmcH family.</text>
</comment>
<evidence type="ECO:0000313" key="5">
    <source>
        <dbReference type="Proteomes" id="UP000215199"/>
    </source>
</evidence>
<reference evidence="5" key="1">
    <citation type="submission" date="2017-07" db="EMBL/GenBank/DDBJ databases">
        <title>Comparative genome mining reveals phylogenetic distribution patterns of secondary metabolites in Amycolatopsis.</title>
        <authorList>
            <person name="Adamek M."/>
            <person name="Alanjary M."/>
            <person name="Sales-Ortells H."/>
            <person name="Goodfellow M."/>
            <person name="Bull A.T."/>
            <person name="Kalinowski J."/>
            <person name="Ziemert N."/>
        </authorList>
    </citation>
    <scope>NUCLEOTIDE SEQUENCE [LARGE SCALE GENOMIC DNA]</scope>
    <source>
        <strain evidence="5">H5</strain>
    </source>
</reference>
<dbReference type="GO" id="GO:0016740">
    <property type="term" value="F:transferase activity"/>
    <property type="evidence" value="ECO:0007669"/>
    <property type="project" value="UniProtKB-KW"/>
</dbReference>
<dbReference type="PANTHER" id="PTHR34847:SF1">
    <property type="entry name" value="NODULATION PROTEIN U"/>
    <property type="match status" value="1"/>
</dbReference>
<evidence type="ECO:0000259" key="2">
    <source>
        <dbReference type="Pfam" id="PF02543"/>
    </source>
</evidence>
<evidence type="ECO:0000256" key="1">
    <source>
        <dbReference type="ARBA" id="ARBA00006129"/>
    </source>
</evidence>
<dbReference type="InterPro" id="IPR051338">
    <property type="entry name" value="NodU/CmcH_Carbamoyltrnsfr"/>
</dbReference>
<dbReference type="AlphaFoldDB" id="A0A229TEX8"/>
<dbReference type="InterPro" id="IPR038152">
    <property type="entry name" value="Carbam_trans_C_sf"/>
</dbReference>
<dbReference type="InterPro" id="IPR003696">
    <property type="entry name" value="Carbtransf_dom"/>
</dbReference>
<dbReference type="InterPro" id="IPR031730">
    <property type="entry name" value="Carbam_trans_C"/>
</dbReference>
<evidence type="ECO:0000259" key="3">
    <source>
        <dbReference type="Pfam" id="PF16861"/>
    </source>
</evidence>
<dbReference type="RefSeq" id="WP_093947109.1">
    <property type="nucleotide sequence ID" value="NZ_NMUL01000007.1"/>
</dbReference>
<dbReference type="OrthoDB" id="9780777at2"/>
<feature type="domain" description="Carbamoyltransferase" evidence="2">
    <location>
        <begin position="101"/>
        <end position="332"/>
    </location>
</feature>
<organism evidence="4 5">
    <name type="scientific">Amycolatopsis vastitatis</name>
    <dbReference type="NCBI Taxonomy" id="1905142"/>
    <lineage>
        <taxon>Bacteria</taxon>
        <taxon>Bacillati</taxon>
        <taxon>Actinomycetota</taxon>
        <taxon>Actinomycetes</taxon>
        <taxon>Pseudonocardiales</taxon>
        <taxon>Pseudonocardiaceae</taxon>
        <taxon>Amycolatopsis</taxon>
    </lineage>
</organism>
<proteinExistence type="inferred from homology"/>
<dbReference type="PANTHER" id="PTHR34847">
    <property type="entry name" value="NODULATION PROTEIN U"/>
    <property type="match status" value="1"/>
</dbReference>
<sequence length="548" mass="59557">MWVLGINGPPFGSHDAAACLVDSAGRVVAFSEEERFSRDRHAVRQPPRLAVDFCLRRAGITLSDVDVIATGWDMSRLVPAMFATERDLLEFALGRQLPGRLPEIVHVPHHAAHAASAFHSSLYDQAAVLVVDGNGEDESATIWEFREGAQPRLVRSFPRHQSLGWAYDAASRWLGLSFLDAGKTMGLAAFGRAAGMRTTPLIEFGGDDYRLLLEKAAPRVRDYRSHDIVEQYHDVLDGWRAIYDQVAGTGRPRREVFRLHEDEEAVLVAYTAQTMVEEGVGWLARQARETTGLEALCLAGGVALNCSANALVPQPVYVPPVPHDAGVALGAAWWVRPPRERARLLSPYLGADLAEAAPASAEDWAGLRRTAFSADRVAELLLAGQVGAVAEGRAEIGPRALGHRSILALPRPAEVHLRVNRIKNREPWRPFGPVAGIECAGRLWTDLCELNRYMLGAAAVTAAGRETVPAAVHVDGTTRPQLLRGGEAPVVEAVLDELEKVGAPRVLINTSFNGRGEPIVNGPAEALRAFRGMDLDFLVLGDELISRC</sequence>
<dbReference type="Gene3D" id="3.90.870.20">
    <property type="entry name" value="Carbamoyltransferase, C-terminal domain"/>
    <property type="match status" value="1"/>
</dbReference>
<dbReference type="InterPro" id="IPR043129">
    <property type="entry name" value="ATPase_NBD"/>
</dbReference>
<comment type="caution">
    <text evidence="4">The sequence shown here is derived from an EMBL/GenBank/DDBJ whole genome shotgun (WGS) entry which is preliminary data.</text>
</comment>
<dbReference type="Gene3D" id="3.30.420.40">
    <property type="match status" value="2"/>
</dbReference>
<name>A0A229TEX8_9PSEU</name>